<reference evidence="1 2" key="1">
    <citation type="submission" date="2020-06" db="EMBL/GenBank/DDBJ databases">
        <title>Transcriptomic and genomic resources for Thalictrum thalictroides and T. hernandezii: Facilitating candidate gene discovery in an emerging model plant lineage.</title>
        <authorList>
            <person name="Arias T."/>
            <person name="Riano-Pachon D.M."/>
            <person name="Di Stilio V.S."/>
        </authorList>
    </citation>
    <scope>NUCLEOTIDE SEQUENCE [LARGE SCALE GENOMIC DNA]</scope>
    <source>
        <strain evidence="2">cv. WT478/WT964</strain>
        <tissue evidence="1">Leaves</tissue>
    </source>
</reference>
<dbReference type="AlphaFoldDB" id="A0A7J6UYH1"/>
<dbReference type="OrthoDB" id="1470350at2759"/>
<keyword evidence="2" id="KW-1185">Reference proteome</keyword>
<sequence length="59" mass="6986">MIDWMKAARTEPMDLSHKILPRVMPFLHDNVQKYGKTHFTWFGPNPRVTGFFQPRNIEG</sequence>
<dbReference type="Proteomes" id="UP000554482">
    <property type="component" value="Unassembled WGS sequence"/>
</dbReference>
<accession>A0A7J6UYH1</accession>
<dbReference type="EMBL" id="JABWDY010041081">
    <property type="protein sequence ID" value="KAF5177659.1"/>
    <property type="molecule type" value="Genomic_DNA"/>
</dbReference>
<proteinExistence type="predicted"/>
<evidence type="ECO:0000313" key="2">
    <source>
        <dbReference type="Proteomes" id="UP000554482"/>
    </source>
</evidence>
<evidence type="ECO:0000313" key="1">
    <source>
        <dbReference type="EMBL" id="KAF5177659.1"/>
    </source>
</evidence>
<gene>
    <name evidence="1" type="ORF">FRX31_032754</name>
</gene>
<name>A0A7J6UYH1_THATH</name>
<organism evidence="1 2">
    <name type="scientific">Thalictrum thalictroides</name>
    <name type="common">Rue-anemone</name>
    <name type="synonym">Anemone thalictroides</name>
    <dbReference type="NCBI Taxonomy" id="46969"/>
    <lineage>
        <taxon>Eukaryota</taxon>
        <taxon>Viridiplantae</taxon>
        <taxon>Streptophyta</taxon>
        <taxon>Embryophyta</taxon>
        <taxon>Tracheophyta</taxon>
        <taxon>Spermatophyta</taxon>
        <taxon>Magnoliopsida</taxon>
        <taxon>Ranunculales</taxon>
        <taxon>Ranunculaceae</taxon>
        <taxon>Thalictroideae</taxon>
        <taxon>Thalictrum</taxon>
    </lineage>
</organism>
<comment type="caution">
    <text evidence="1">The sequence shown here is derived from an EMBL/GenBank/DDBJ whole genome shotgun (WGS) entry which is preliminary data.</text>
</comment>
<protein>
    <submittedName>
        <fullName evidence="1">Uncharacterized protein</fullName>
    </submittedName>
</protein>